<evidence type="ECO:0000313" key="2">
    <source>
        <dbReference type="EMBL" id="AFN83967.1"/>
    </source>
</evidence>
<dbReference type="RefSeq" id="XP_009265464.1">
    <property type="nucleotide sequence ID" value="XM_009267189.1"/>
</dbReference>
<reference evidence="2 3" key="1">
    <citation type="journal article" date="2012" name="Proc. Natl. Acad. Sci. U.S.A.">
        <title>Gain and loss of multiple functionally related, horizontally transferred genes in the reduced genomes of two microsporidian parasites.</title>
        <authorList>
            <person name="Pombert J.-F."/>
            <person name="Selman M."/>
            <person name="Burki F."/>
            <person name="Bardell F.T."/>
            <person name="Farinelli L."/>
            <person name="Solter L.F."/>
            <person name="Whitman D.W."/>
            <person name="Weiss L.M."/>
            <person name="Corradi N."/>
            <person name="Keeling P.J."/>
        </authorList>
    </citation>
    <scope>NUCLEOTIDE SEQUENCE [LARGE SCALE GENOMIC DNA]</scope>
    <source>
        <strain evidence="2 3">SJ-2008</strain>
    </source>
</reference>
<dbReference type="VEuPathDB" id="MicrosporidiaDB:EROM_101520"/>
<name>I7AU07_ENCRO</name>
<evidence type="ECO:0000256" key="1">
    <source>
        <dbReference type="SAM" id="MobiDB-lite"/>
    </source>
</evidence>
<sequence>MDEFISLLKILKKNDKIAQNVLLMISESFRYNEEVMSDALIKHHRSLLSKEPVLDFLFLLCNKDARYLNLFRRYKEEFDTDHKISRLLSGEDLEERPKKPKVDSKGNSKPADIKGCSDAKHFPVNPVSDSNPKDKEPSNKRIGQNVFEEAKSKNSWDRKENELGILNNEYLKIDVDPSVLYPPNQCKLCGLRYEDTPEGDEQMRIHIDEHRRKARVLGEKDCISREFFPTLEAWTKNIEKIKLRLEVEKVEKIAHSGGPALCDVCRNKIEVEWDDQEDRWILKDAISLEKGGRTTFCHRKCVL</sequence>
<dbReference type="Proteomes" id="UP000010094">
    <property type="component" value="Chromosome X"/>
</dbReference>
<evidence type="ECO:0008006" key="4">
    <source>
        <dbReference type="Google" id="ProtNLM"/>
    </source>
</evidence>
<dbReference type="GeneID" id="20564582"/>
<dbReference type="OrthoDB" id="2129491at2759"/>
<accession>I7AU07</accession>
<keyword evidence="3" id="KW-1185">Reference proteome</keyword>
<organism evidence="2 3">
    <name type="scientific">Encephalitozoon romaleae (strain SJ-2008)</name>
    <name type="common">Microsporidian parasite</name>
    <dbReference type="NCBI Taxonomy" id="1178016"/>
    <lineage>
        <taxon>Eukaryota</taxon>
        <taxon>Fungi</taxon>
        <taxon>Fungi incertae sedis</taxon>
        <taxon>Microsporidia</taxon>
        <taxon>Unikaryonidae</taxon>
        <taxon>Encephalitozoon</taxon>
    </lineage>
</organism>
<protein>
    <recommendedName>
        <fullName evidence="4">Pre-mRNA cleavage complex 2 protein Pcf11</fullName>
    </recommendedName>
</protein>
<evidence type="ECO:0000313" key="3">
    <source>
        <dbReference type="Proteomes" id="UP000010094"/>
    </source>
</evidence>
<dbReference type="EMBL" id="CP003529">
    <property type="protein sequence ID" value="AFN83967.1"/>
    <property type="molecule type" value="Genomic_DNA"/>
</dbReference>
<dbReference type="HOGENOM" id="CLU_915358_0_0_1"/>
<proteinExistence type="predicted"/>
<gene>
    <name evidence="2" type="ordered locus">EROM_101520</name>
</gene>
<feature type="region of interest" description="Disordered" evidence="1">
    <location>
        <begin position="89"/>
        <end position="147"/>
    </location>
</feature>
<dbReference type="AlphaFoldDB" id="I7AU07"/>
<dbReference type="KEGG" id="ero:EROM_101520"/>
<feature type="compositionally biased region" description="Basic and acidic residues" evidence="1">
    <location>
        <begin position="95"/>
        <end position="121"/>
    </location>
</feature>